<proteinExistence type="predicted"/>
<dbReference type="Proteomes" id="UP000256838">
    <property type="component" value="Unassembled WGS sequence"/>
</dbReference>
<protein>
    <submittedName>
        <fullName evidence="1">Glycosyltransferase</fullName>
    </submittedName>
</protein>
<dbReference type="OrthoDB" id="9065392at2"/>
<dbReference type="Pfam" id="PF13692">
    <property type="entry name" value="Glyco_trans_1_4"/>
    <property type="match status" value="1"/>
</dbReference>
<dbReference type="SUPFAM" id="SSF53756">
    <property type="entry name" value="UDP-Glycosyltransferase/glycogen phosphorylase"/>
    <property type="match status" value="1"/>
</dbReference>
<evidence type="ECO:0000313" key="1">
    <source>
        <dbReference type="EMBL" id="RDU95992.1"/>
    </source>
</evidence>
<dbReference type="AlphaFoldDB" id="A0A3D8JT97"/>
<dbReference type="RefSeq" id="WP_115536376.1">
    <property type="nucleotide sequence ID" value="NZ_QRGA01000016.1"/>
</dbReference>
<dbReference type="GO" id="GO:0016740">
    <property type="term" value="F:transferase activity"/>
    <property type="evidence" value="ECO:0007669"/>
    <property type="project" value="UniProtKB-KW"/>
</dbReference>
<dbReference type="EMBL" id="QRGA01000016">
    <property type="protein sequence ID" value="RDU95992.1"/>
    <property type="molecule type" value="Genomic_DNA"/>
</dbReference>
<comment type="caution">
    <text evidence="1">The sequence shown here is derived from an EMBL/GenBank/DDBJ whole genome shotgun (WGS) entry which is preliminary data.</text>
</comment>
<organism evidence="1 2">
    <name type="scientific">Trinickia dinghuensis</name>
    <dbReference type="NCBI Taxonomy" id="2291023"/>
    <lineage>
        <taxon>Bacteria</taxon>
        <taxon>Pseudomonadati</taxon>
        <taxon>Pseudomonadota</taxon>
        <taxon>Betaproteobacteria</taxon>
        <taxon>Burkholderiales</taxon>
        <taxon>Burkholderiaceae</taxon>
        <taxon>Trinickia</taxon>
    </lineage>
</organism>
<accession>A0A3D8JT97</accession>
<dbReference type="Gene3D" id="3.40.50.2000">
    <property type="entry name" value="Glycogen Phosphorylase B"/>
    <property type="match status" value="1"/>
</dbReference>
<evidence type="ECO:0000313" key="2">
    <source>
        <dbReference type="Proteomes" id="UP000256838"/>
    </source>
</evidence>
<keyword evidence="2" id="KW-1185">Reference proteome</keyword>
<reference evidence="1 2" key="1">
    <citation type="submission" date="2018-08" db="EMBL/GenBank/DDBJ databases">
        <title>Paraburkholderia sp. DHOM06 isolated from forest soil.</title>
        <authorList>
            <person name="Gao Z.-H."/>
            <person name="Qiu L.-H."/>
        </authorList>
    </citation>
    <scope>NUCLEOTIDE SEQUENCE [LARGE SCALE GENOMIC DNA]</scope>
    <source>
        <strain evidence="1 2">DHOM06</strain>
    </source>
</reference>
<sequence length="413" mass="44830">MTQAVLIIEPNFTGHRWRYAQWAAQAFEEAGLACVIATMPSNEDHPLARKIVEERRPGLEIAFVDSPPPAPSIAAPAMRVSYARYHRYFAHAFARVGACMPVSLVVVPYVDYFLYALPLLGSPFDDTPWIGITMRATFHHRDVGVKAPDRPLVNAIKARLFRRAVKARGLNALLSIDPTLPEWSTHALARSRSHATIAYLADPFPDARADDPAAARSRLNFGPGPHLLVYGSMTDRKGIRELVTALEHMAHAPTLVVAGEQDESMRAFLRSQAPRLTPKPIVIDRFITDEVEFDLFSACDVVWLGYKGHYGMSGVLVQAYRFGKRVVATSEGLIGWFCAGGKLGPVLDDLSPKAIVCGIAEALAEAADAGGRTILGSHGALLALNTLDAFKRTLRDAAAVSVSASVSAPALDE</sequence>
<name>A0A3D8JT97_9BURK</name>
<gene>
    <name evidence="1" type="ORF">DWV00_25405</name>
</gene>
<keyword evidence="1" id="KW-0808">Transferase</keyword>